<dbReference type="EMBL" id="JQ844230">
    <property type="protein sequence ID" value="AGS53347.1"/>
    <property type="molecule type" value="Genomic_DNA"/>
</dbReference>
<protein>
    <recommendedName>
        <fullName evidence="2">HEPN domain-containing protein</fullName>
    </recommendedName>
</protein>
<sequence>MNVLDLAREWFRYAKSDLNTANHMFNDVNPKEAEITCFTVIA</sequence>
<proteinExistence type="predicted"/>
<evidence type="ECO:0000313" key="1">
    <source>
        <dbReference type="EMBL" id="AGS53347.1"/>
    </source>
</evidence>
<reference evidence="1" key="1">
    <citation type="submission" date="2012-03" db="EMBL/GenBank/DDBJ databases">
        <title>Functional metagenomics reveals considerable lignocellulase gene clusters in the gut microbiome of a wood-feeding higher termite.</title>
        <authorList>
            <person name="Liu N."/>
        </authorList>
    </citation>
    <scope>NUCLEOTIDE SEQUENCE</scope>
</reference>
<evidence type="ECO:0008006" key="2">
    <source>
        <dbReference type="Google" id="ProtNLM"/>
    </source>
</evidence>
<organism evidence="1">
    <name type="scientific">uncultured bacterium contig00014</name>
    <dbReference type="NCBI Taxonomy" id="1181505"/>
    <lineage>
        <taxon>Bacteria</taxon>
        <taxon>environmental samples</taxon>
    </lineage>
</organism>
<name>A0A806KFD6_9BACT</name>
<accession>A0A806KFD6</accession>
<dbReference type="AlphaFoldDB" id="A0A806KFD6"/>